<evidence type="ECO:0000256" key="2">
    <source>
        <dbReference type="SAM" id="SignalP"/>
    </source>
</evidence>
<dbReference type="PANTHER" id="PTHR36182">
    <property type="entry name" value="PROTEIN, PUTATIVE (AFU_ORTHOLOGUE AFUA_6G10930)-RELATED"/>
    <property type="match status" value="1"/>
</dbReference>
<feature type="region of interest" description="Disordered" evidence="1">
    <location>
        <begin position="203"/>
        <end position="235"/>
    </location>
</feature>
<evidence type="ECO:0008006" key="5">
    <source>
        <dbReference type="Google" id="ProtNLM"/>
    </source>
</evidence>
<feature type="signal peptide" evidence="2">
    <location>
        <begin position="1"/>
        <end position="18"/>
    </location>
</feature>
<proteinExistence type="predicted"/>
<dbReference type="EMBL" id="JAVFKD010000001">
    <property type="protein sequence ID" value="KAK5998381.1"/>
    <property type="molecule type" value="Genomic_DNA"/>
</dbReference>
<keyword evidence="4" id="KW-1185">Reference proteome</keyword>
<dbReference type="PANTHER" id="PTHR36182:SF1">
    <property type="entry name" value="PROTEIN, PUTATIVE (AFU_ORTHOLOGUE AFUA_6G10930)-RELATED"/>
    <property type="match status" value="1"/>
</dbReference>
<evidence type="ECO:0000313" key="3">
    <source>
        <dbReference type="EMBL" id="KAK5998381.1"/>
    </source>
</evidence>
<gene>
    <name evidence="3" type="ORF">PT974_00760</name>
</gene>
<organism evidence="3 4">
    <name type="scientific">Cladobotryum mycophilum</name>
    <dbReference type="NCBI Taxonomy" id="491253"/>
    <lineage>
        <taxon>Eukaryota</taxon>
        <taxon>Fungi</taxon>
        <taxon>Dikarya</taxon>
        <taxon>Ascomycota</taxon>
        <taxon>Pezizomycotina</taxon>
        <taxon>Sordariomycetes</taxon>
        <taxon>Hypocreomycetidae</taxon>
        <taxon>Hypocreales</taxon>
        <taxon>Hypocreaceae</taxon>
        <taxon>Cladobotryum</taxon>
    </lineage>
</organism>
<evidence type="ECO:0000313" key="4">
    <source>
        <dbReference type="Proteomes" id="UP001338125"/>
    </source>
</evidence>
<dbReference type="Proteomes" id="UP001338125">
    <property type="component" value="Unassembled WGS sequence"/>
</dbReference>
<dbReference type="Gene3D" id="2.70.50.70">
    <property type="match status" value="1"/>
</dbReference>
<evidence type="ECO:0000256" key="1">
    <source>
        <dbReference type="SAM" id="MobiDB-lite"/>
    </source>
</evidence>
<protein>
    <recommendedName>
        <fullName evidence="5">Lytic polysaccharide monooxygenase</fullName>
    </recommendedName>
</protein>
<name>A0ABR0T1S3_9HYPO</name>
<comment type="caution">
    <text evidence="3">The sequence shown here is derived from an EMBL/GenBank/DDBJ whole genome shotgun (WGS) entry which is preliminary data.</text>
</comment>
<reference evidence="3 4" key="1">
    <citation type="submission" date="2024-01" db="EMBL/GenBank/DDBJ databases">
        <title>Complete genome of Cladobotryum mycophilum ATHUM6906.</title>
        <authorList>
            <person name="Christinaki A.C."/>
            <person name="Myridakis A.I."/>
            <person name="Kouvelis V.N."/>
        </authorList>
    </citation>
    <scope>NUCLEOTIDE SEQUENCE [LARGE SCALE GENOMIC DNA]</scope>
    <source>
        <strain evidence="3 4">ATHUM6906</strain>
    </source>
</reference>
<feature type="chain" id="PRO_5047127902" description="Lytic polysaccharide monooxygenase" evidence="2">
    <location>
        <begin position="19"/>
        <end position="235"/>
    </location>
</feature>
<keyword evidence="2" id="KW-0732">Signal</keyword>
<sequence length="235" mass="25253">MKTFSFAAVLGLVAMASAHMEMSWPPAFRSKYNPNTAQADIDYSMTSPLNADGSNYPCKGYHADYSKPGGKSVVTWQAGRSYNWTLAGSATHEGGSCQVSLSYDKGKSWKVVHSYIGNCPLKPTWSFTLPNDTPAGDAIFSWSWFNKVGNREMYQNCAHVTIKGSSSLDARAASDPYQGRPATFVANVNNGCGTLEGKDVLFPNPGPDTDVNSQGTAPPTGKCAKSKRFASPLKV</sequence>
<accession>A0ABR0T1S3</accession>